<feature type="chain" id="PRO_5013909952" evidence="1">
    <location>
        <begin position="18"/>
        <end position="150"/>
    </location>
</feature>
<dbReference type="AlphaFoldDB" id="A0A2G8SYJ4"/>
<name>A0A2G8SYJ4_9BURK</name>
<protein>
    <submittedName>
        <fullName evidence="2">Conjugal transfer protein TrbH</fullName>
    </submittedName>
</protein>
<accession>A0A2G8SYJ4</accession>
<proteinExistence type="predicted"/>
<evidence type="ECO:0000313" key="2">
    <source>
        <dbReference type="EMBL" id="PIL38870.1"/>
    </source>
</evidence>
<evidence type="ECO:0000256" key="1">
    <source>
        <dbReference type="SAM" id="SignalP"/>
    </source>
</evidence>
<dbReference type="EMBL" id="PDOB01000027">
    <property type="protein sequence ID" value="PIL38870.1"/>
    <property type="molecule type" value="Genomic_DNA"/>
</dbReference>
<comment type="caution">
    <text evidence="2">The sequence shown here is derived from an EMBL/GenBank/DDBJ whole genome shotgun (WGS) entry which is preliminary data.</text>
</comment>
<keyword evidence="1" id="KW-0732">Signal</keyword>
<organism evidence="2 3">
    <name type="scientific">Massilia psychrophila</name>
    <dbReference type="NCBI Taxonomy" id="1603353"/>
    <lineage>
        <taxon>Bacteria</taxon>
        <taxon>Pseudomonadati</taxon>
        <taxon>Pseudomonadota</taxon>
        <taxon>Betaproteobacteria</taxon>
        <taxon>Burkholderiales</taxon>
        <taxon>Oxalobacteraceae</taxon>
        <taxon>Telluria group</taxon>
        <taxon>Massilia</taxon>
    </lineage>
</organism>
<gene>
    <name evidence="2" type="ORF">CR103_15685</name>
</gene>
<dbReference type="InterPro" id="IPR010837">
    <property type="entry name" value="Conjugal_tfr_TrbH"/>
</dbReference>
<sequence length="150" mass="16099">MRTFIFPILLLAGVAGCATTSTPEKYGSFVTGTSPANEKIVVDDVMKRLVTTYPPAHTRLDLQHVASDAFGTVLVASMRAKGYALGEYKAQAAVAVAMPAGAYTFAYVFDQPAGTDLYRVTLLVNNQALSRVYETKGGAIVPAGYWVRKE</sequence>
<dbReference type="RefSeq" id="WP_099916899.1">
    <property type="nucleotide sequence ID" value="NZ_BMHS01000032.1"/>
</dbReference>
<dbReference type="PROSITE" id="PS51257">
    <property type="entry name" value="PROKAR_LIPOPROTEIN"/>
    <property type="match status" value="1"/>
</dbReference>
<keyword evidence="3" id="KW-1185">Reference proteome</keyword>
<reference evidence="2 3" key="1">
    <citation type="submission" date="2017-10" db="EMBL/GenBank/DDBJ databases">
        <title>Massilia psychrophilum sp. nov., a novel purple-pigmented bacterium isolated from Tianshan glacier, Xinjiang Municipality, China.</title>
        <authorList>
            <person name="Wang H."/>
        </authorList>
    </citation>
    <scope>NUCLEOTIDE SEQUENCE [LARGE SCALE GENOMIC DNA]</scope>
    <source>
        <strain evidence="2 3">JCM 30813</strain>
    </source>
</reference>
<dbReference type="OrthoDB" id="8481350at2"/>
<feature type="signal peptide" evidence="1">
    <location>
        <begin position="1"/>
        <end position="17"/>
    </location>
</feature>
<dbReference type="Proteomes" id="UP000228593">
    <property type="component" value="Unassembled WGS sequence"/>
</dbReference>
<evidence type="ECO:0000313" key="3">
    <source>
        <dbReference type="Proteomes" id="UP000228593"/>
    </source>
</evidence>
<dbReference type="Pfam" id="PF07283">
    <property type="entry name" value="TrbH"/>
    <property type="match status" value="1"/>
</dbReference>